<evidence type="ECO:0000256" key="5">
    <source>
        <dbReference type="ARBA" id="ARBA00022499"/>
    </source>
</evidence>
<reference evidence="18" key="2">
    <citation type="journal article" date="2013" name="Nat. Commun.">
        <title>Genome of the Chinese tree shrew.</title>
        <authorList>
            <person name="Fan Y."/>
            <person name="Huang Z.Y."/>
            <person name="Cao C.C."/>
            <person name="Chen C.S."/>
            <person name="Chen Y.X."/>
            <person name="Fan D.D."/>
            <person name="He J."/>
            <person name="Hou H.L."/>
            <person name="Hu L."/>
            <person name="Hu X.T."/>
            <person name="Jiang X.T."/>
            <person name="Lai R."/>
            <person name="Lang Y.S."/>
            <person name="Liang B."/>
            <person name="Liao S.G."/>
            <person name="Mu D."/>
            <person name="Ma Y.Y."/>
            <person name="Niu Y.Y."/>
            <person name="Sun X.Q."/>
            <person name="Xia J.Q."/>
            <person name="Xiao J."/>
            <person name="Xiong Z.Q."/>
            <person name="Xu L."/>
            <person name="Yang L."/>
            <person name="Zhang Y."/>
            <person name="Zhao W."/>
            <person name="Zhao X.D."/>
            <person name="Zheng Y.T."/>
            <person name="Zhou J.M."/>
            <person name="Zhu Y.B."/>
            <person name="Zhang G.J."/>
            <person name="Wang J."/>
            <person name="Yao Y.G."/>
        </authorList>
    </citation>
    <scope>NUCLEOTIDE SEQUENCE [LARGE SCALE GENOMIC DNA]</scope>
</reference>
<evidence type="ECO:0000256" key="15">
    <source>
        <dbReference type="SAM" id="MobiDB-lite"/>
    </source>
</evidence>
<sequence length="731" mass="80474">MDSESEVDFSSNSSTPLWRRRSTPQPPLLSRSKPRPQSYQSPNGLLITDFPVEDRGTPPAAQTRAQVLTAADGRTVQRSPLLLHVPRRVVANGGTVSPEYNAASPRLQRPKSPLVPKAAPAGSPKSPANGTMTSPASPLRPQRTANALVPCSPEEDPTRLTFSPVPSPPAKGLAPDNHSPGLAPQSGQTTKEPEPGSWRLSPAPQKRSSEQKLPLQRLPSQETEHPESPSVVLSTNSPAALKVGKQQIIPKSLASEIKISKSNGQNVDPHKRLLKVRSMVEGLGTALGHAGEEGEVDNDVDSPGSLRRGLRSTSYRRAVVSGFDFDSPNSSKKKNRMSQPVLKAVMEDKEKFSSLGRMKKKMLKGQGTFDGEENAVLYQNYKEKALDIDSDEESEPKEQKPDEKIVIHHKPLRSTWSQLSARTYCPPRTVQGDFTGSLGSPHDDTMRAASPLYKMAGEKAAKQDTKEKKPEAKKADASGKVKKGDAKAKKPKDKAAKQDTKEKKPEARKADASGKVKKGDPKAKEPKKGKPHCSRNSVLVRGIGRYSQSAMDSRKAVYKRKYFATESRIEKKKEEISQHVRKLRASIAPGTILIILTGCHRGKRVFFLKQLSSGLLLVTGPLVLNQIPLHRTHQKFVIATSMKIDISKVKIPKHLTNAYFKKKKLWKPSHQEGEIFDTEQEKYEISEQCEIDQKAVDSQILPKIKAVPQLQGYLRAVFALTNGVYPHKLVF</sequence>
<dbReference type="CDD" id="cd13156">
    <property type="entry name" value="KOW_RPL6"/>
    <property type="match status" value="1"/>
</dbReference>
<dbReference type="PANTHER" id="PTHR10715">
    <property type="entry name" value="60S RIBOSOMAL PROTEIN L6"/>
    <property type="match status" value="1"/>
</dbReference>
<dbReference type="SUPFAM" id="SSF50104">
    <property type="entry name" value="Translation proteins SH3-like domain"/>
    <property type="match status" value="1"/>
</dbReference>
<gene>
    <name evidence="17" type="ORF">TREES_T100009848</name>
</gene>
<evidence type="ECO:0000313" key="18">
    <source>
        <dbReference type="Proteomes" id="UP000011518"/>
    </source>
</evidence>
<comment type="subcellular location">
    <subcellularLocation>
        <location evidence="2">Cytoplasm</location>
        <location evidence="2">Cytosol</location>
    </subcellularLocation>
    <subcellularLocation>
        <location evidence="1">Rough endoplasmic reticulum</location>
    </subcellularLocation>
</comment>
<dbReference type="InParanoid" id="L9KRS3"/>
<dbReference type="EMBL" id="KB320701">
    <property type="protein sequence ID" value="ELW65179.1"/>
    <property type="molecule type" value="Genomic_DNA"/>
</dbReference>
<dbReference type="GO" id="GO:0003735">
    <property type="term" value="F:structural constituent of ribosome"/>
    <property type="evidence" value="ECO:0007669"/>
    <property type="project" value="InterPro"/>
</dbReference>
<feature type="region of interest" description="Disordered" evidence="15">
    <location>
        <begin position="1"/>
        <end position="62"/>
    </location>
</feature>
<dbReference type="Proteomes" id="UP000011518">
    <property type="component" value="Unassembled WGS sequence"/>
</dbReference>
<feature type="region of interest" description="Disordered" evidence="15">
    <location>
        <begin position="387"/>
        <end position="409"/>
    </location>
</feature>
<evidence type="ECO:0000256" key="7">
    <source>
        <dbReference type="ARBA" id="ARBA00022824"/>
    </source>
</evidence>
<feature type="region of interest" description="Disordered" evidence="15">
    <location>
        <begin position="90"/>
        <end position="238"/>
    </location>
</feature>
<evidence type="ECO:0000256" key="11">
    <source>
        <dbReference type="ARBA" id="ARBA00034092"/>
    </source>
</evidence>
<keyword evidence="9" id="KW-0689">Ribosomal protein</keyword>
<dbReference type="AlphaFoldDB" id="L9KRS3"/>
<proteinExistence type="inferred from homology"/>
<keyword evidence="4" id="KW-0963">Cytoplasm</keyword>
<keyword evidence="5" id="KW-1017">Isopeptide bond</keyword>
<dbReference type="InterPro" id="IPR008991">
    <property type="entry name" value="Translation_prot_SH3-like_sf"/>
</dbReference>
<comment type="similarity">
    <text evidence="3">Belongs to the eukaryotic ribosomal protein eL6 family.</text>
</comment>
<keyword evidence="8" id="KW-0832">Ubl conjugation</keyword>
<feature type="domain" description="Large ribosomal subunit protein uL6 N-terminal" evidence="16">
    <location>
        <begin position="526"/>
        <end position="581"/>
    </location>
</feature>
<dbReference type="InterPro" id="IPR041997">
    <property type="entry name" value="Ribosomal_eL6_KOW"/>
</dbReference>
<evidence type="ECO:0000256" key="9">
    <source>
        <dbReference type="ARBA" id="ARBA00022980"/>
    </source>
</evidence>
<dbReference type="Pfam" id="PF01159">
    <property type="entry name" value="Ribosomal_L6e"/>
    <property type="match status" value="1"/>
</dbReference>
<evidence type="ECO:0000256" key="8">
    <source>
        <dbReference type="ARBA" id="ARBA00022843"/>
    </source>
</evidence>
<dbReference type="InterPro" id="IPR005568">
    <property type="entry name" value="Ribosomal_uL6_N"/>
</dbReference>
<evidence type="ECO:0000259" key="16">
    <source>
        <dbReference type="Pfam" id="PF03868"/>
    </source>
</evidence>
<dbReference type="GO" id="GO:0000027">
    <property type="term" value="P:ribosomal large subunit assembly"/>
    <property type="evidence" value="ECO:0007669"/>
    <property type="project" value="TreeGrafter"/>
</dbReference>
<feature type="region of interest" description="Disordered" evidence="15">
    <location>
        <begin position="288"/>
        <end position="308"/>
    </location>
</feature>
<name>L9KRS3_TUPCH</name>
<accession>L9KRS3</accession>
<evidence type="ECO:0000256" key="1">
    <source>
        <dbReference type="ARBA" id="ARBA00004427"/>
    </source>
</evidence>
<feature type="region of interest" description="Disordered" evidence="15">
    <location>
        <begin position="457"/>
        <end position="535"/>
    </location>
</feature>
<comment type="function">
    <text evidence="11">Component of the large ribosomal subunit. The ribosome is a large ribonucleoprotein complex responsible for the synthesis of proteins in the cell.</text>
</comment>
<dbReference type="GO" id="GO:0005791">
    <property type="term" value="C:rough endoplasmic reticulum"/>
    <property type="evidence" value="ECO:0007669"/>
    <property type="project" value="UniProtKB-SubCell"/>
</dbReference>
<dbReference type="InterPro" id="IPR000915">
    <property type="entry name" value="60S_ribosomal_eL6"/>
</dbReference>
<feature type="compositionally biased region" description="Basic and acidic residues" evidence="15">
    <location>
        <begin position="457"/>
        <end position="528"/>
    </location>
</feature>
<dbReference type="FunFam" id="2.30.30.30:FF:000020">
    <property type="entry name" value="60S ribosomal protein L6"/>
    <property type="match status" value="1"/>
</dbReference>
<dbReference type="Gene3D" id="2.30.30.30">
    <property type="match status" value="1"/>
</dbReference>
<dbReference type="InterPro" id="IPR014722">
    <property type="entry name" value="Rib_uL2_dom2"/>
</dbReference>
<comment type="subunit">
    <text evidence="14">Component of the large ribosomal subunit. May bind IPO9 with low affinity.</text>
</comment>
<dbReference type="PANTHER" id="PTHR10715:SF0">
    <property type="entry name" value="LARGE RIBOSOMAL SUBUNIT PROTEIN EL6"/>
    <property type="match status" value="1"/>
</dbReference>
<keyword evidence="18" id="KW-1185">Reference proteome</keyword>
<keyword evidence="6" id="KW-0597">Phosphoprotein</keyword>
<dbReference type="Pfam" id="PF03868">
    <property type="entry name" value="Ribosomal_L6e_N"/>
    <property type="match status" value="1"/>
</dbReference>
<feature type="compositionally biased region" description="Basic and acidic residues" evidence="15">
    <location>
        <begin position="396"/>
        <end position="406"/>
    </location>
</feature>
<feature type="compositionally biased region" description="Low complexity" evidence="15">
    <location>
        <begin position="116"/>
        <end position="128"/>
    </location>
</feature>
<evidence type="ECO:0000256" key="6">
    <source>
        <dbReference type="ARBA" id="ARBA00022553"/>
    </source>
</evidence>
<evidence type="ECO:0000256" key="3">
    <source>
        <dbReference type="ARBA" id="ARBA00010592"/>
    </source>
</evidence>
<dbReference type="GO" id="GO:0003723">
    <property type="term" value="F:RNA binding"/>
    <property type="evidence" value="ECO:0007669"/>
    <property type="project" value="TreeGrafter"/>
</dbReference>
<evidence type="ECO:0000256" key="13">
    <source>
        <dbReference type="ARBA" id="ARBA00035351"/>
    </source>
</evidence>
<evidence type="ECO:0000256" key="14">
    <source>
        <dbReference type="ARBA" id="ARBA00046388"/>
    </source>
</evidence>
<evidence type="ECO:0000256" key="10">
    <source>
        <dbReference type="ARBA" id="ARBA00023274"/>
    </source>
</evidence>
<dbReference type="STRING" id="246437.L9KRS3"/>
<evidence type="ECO:0000256" key="2">
    <source>
        <dbReference type="ARBA" id="ARBA00004514"/>
    </source>
</evidence>
<keyword evidence="10" id="KW-0687">Ribonucleoprotein</keyword>
<organism evidence="17 18">
    <name type="scientific">Tupaia chinensis</name>
    <name type="common">Chinese tree shrew</name>
    <name type="synonym">Tupaia belangeri chinensis</name>
    <dbReference type="NCBI Taxonomy" id="246437"/>
    <lineage>
        <taxon>Eukaryota</taxon>
        <taxon>Metazoa</taxon>
        <taxon>Chordata</taxon>
        <taxon>Craniata</taxon>
        <taxon>Vertebrata</taxon>
        <taxon>Euteleostomi</taxon>
        <taxon>Mammalia</taxon>
        <taxon>Eutheria</taxon>
        <taxon>Euarchontoglires</taxon>
        <taxon>Scandentia</taxon>
        <taxon>Tupaiidae</taxon>
        <taxon>Tupaia</taxon>
    </lineage>
</organism>
<dbReference type="GO" id="GO:0002181">
    <property type="term" value="P:cytoplasmic translation"/>
    <property type="evidence" value="ECO:0007669"/>
    <property type="project" value="TreeGrafter"/>
</dbReference>
<dbReference type="GO" id="GO:0022625">
    <property type="term" value="C:cytosolic large ribosomal subunit"/>
    <property type="evidence" value="ECO:0007669"/>
    <property type="project" value="TreeGrafter"/>
</dbReference>
<reference evidence="18" key="1">
    <citation type="submission" date="2012-07" db="EMBL/GenBank/DDBJ databases">
        <title>Genome of the Chinese tree shrew, a rising model animal genetically related to primates.</title>
        <authorList>
            <person name="Zhang G."/>
            <person name="Fan Y."/>
            <person name="Yao Y."/>
            <person name="Huang Z."/>
        </authorList>
    </citation>
    <scope>NUCLEOTIDE SEQUENCE [LARGE SCALE GENOMIC DNA]</scope>
</reference>
<dbReference type="eggNOG" id="KOG3523">
    <property type="taxonomic scope" value="Eukaryota"/>
</dbReference>
<keyword evidence="7" id="KW-0256">Endoplasmic reticulum</keyword>
<evidence type="ECO:0000256" key="4">
    <source>
        <dbReference type="ARBA" id="ARBA00022490"/>
    </source>
</evidence>
<evidence type="ECO:0000313" key="17">
    <source>
        <dbReference type="EMBL" id="ELW65179.1"/>
    </source>
</evidence>
<protein>
    <recommendedName>
        <fullName evidence="12">Large ribosomal subunit protein eL6</fullName>
    </recommendedName>
    <alternativeName>
        <fullName evidence="13">60S ribosomal protein L6</fullName>
    </alternativeName>
</protein>
<evidence type="ECO:0000256" key="12">
    <source>
        <dbReference type="ARBA" id="ARBA00035233"/>
    </source>
</evidence>